<feature type="transmembrane region" description="Helical" evidence="1">
    <location>
        <begin position="235"/>
        <end position="256"/>
    </location>
</feature>
<proteinExistence type="predicted"/>
<evidence type="ECO:0000313" key="2">
    <source>
        <dbReference type="EMBL" id="MET4576479.1"/>
    </source>
</evidence>
<comment type="caution">
    <text evidence="2">The sequence shown here is derived from an EMBL/GenBank/DDBJ whole genome shotgun (WGS) entry which is preliminary data.</text>
</comment>
<protein>
    <recommendedName>
        <fullName evidence="4">IPTL-CTERM protein sorting domain-containing protein</fullName>
    </recommendedName>
</protein>
<dbReference type="RefSeq" id="WP_354442561.1">
    <property type="nucleotide sequence ID" value="NZ_JBEPSH010000003.1"/>
</dbReference>
<evidence type="ECO:0000313" key="3">
    <source>
        <dbReference type="Proteomes" id="UP001549320"/>
    </source>
</evidence>
<accession>A0ABV2Q629</accession>
<dbReference type="EMBL" id="JBEPSH010000003">
    <property type="protein sequence ID" value="MET4576479.1"/>
    <property type="molecule type" value="Genomic_DNA"/>
</dbReference>
<evidence type="ECO:0008006" key="4">
    <source>
        <dbReference type="Google" id="ProtNLM"/>
    </source>
</evidence>
<sequence>MNKKRLTSLDEPRASWRGHHVATAVWLLVGMAGVNGAYAAGITIEPADGPVSFAGFTMDLDCDDLVVNGTLDINGATFQKVGNVIIGPGGSLTATGANIEMTHSWQNNGSFSGAGSSVTASNACANTSSSFSGNTTFHNFTATSSGLTLSFAGGTEQQVAGLLTLNNVTLQGQGATTFLSLLPGGTQNITTVGVANVNASRGQRLAPTQTNQIGQGYAPNWFSNASSLVSGIAPVPTSSTVGLGLMALLLSGTAFLKRRAQKRKGSGS</sequence>
<gene>
    <name evidence="2" type="ORF">ABIE13_001588</name>
</gene>
<reference evidence="2 3" key="1">
    <citation type="submission" date="2024-06" db="EMBL/GenBank/DDBJ databases">
        <title>Sorghum-associated microbial communities from plants grown in Nebraska, USA.</title>
        <authorList>
            <person name="Schachtman D."/>
        </authorList>
    </citation>
    <scope>NUCLEOTIDE SEQUENCE [LARGE SCALE GENOMIC DNA]</scope>
    <source>
        <strain evidence="2 3">2709</strain>
    </source>
</reference>
<dbReference type="Proteomes" id="UP001549320">
    <property type="component" value="Unassembled WGS sequence"/>
</dbReference>
<keyword evidence="1" id="KW-0812">Transmembrane</keyword>
<keyword evidence="1" id="KW-0472">Membrane</keyword>
<keyword evidence="1" id="KW-1133">Transmembrane helix</keyword>
<organism evidence="2 3">
    <name type="scientific">Ottowia thiooxydans</name>
    <dbReference type="NCBI Taxonomy" id="219182"/>
    <lineage>
        <taxon>Bacteria</taxon>
        <taxon>Pseudomonadati</taxon>
        <taxon>Pseudomonadota</taxon>
        <taxon>Betaproteobacteria</taxon>
        <taxon>Burkholderiales</taxon>
        <taxon>Comamonadaceae</taxon>
        <taxon>Ottowia</taxon>
    </lineage>
</organism>
<keyword evidence="3" id="KW-1185">Reference proteome</keyword>
<name>A0ABV2Q629_9BURK</name>
<evidence type="ECO:0000256" key="1">
    <source>
        <dbReference type="SAM" id="Phobius"/>
    </source>
</evidence>